<dbReference type="PROSITE" id="PS50893">
    <property type="entry name" value="ABC_TRANSPORTER_2"/>
    <property type="match status" value="1"/>
</dbReference>
<comment type="caution">
    <text evidence="5">The sequence shown here is derived from an EMBL/GenBank/DDBJ whole genome shotgun (WGS) entry which is preliminary data.</text>
</comment>
<dbReference type="InterPro" id="IPR051782">
    <property type="entry name" value="ABC_Transporter_VariousFunc"/>
</dbReference>
<dbReference type="Pfam" id="PF00005">
    <property type="entry name" value="ABC_tran"/>
    <property type="match status" value="1"/>
</dbReference>
<dbReference type="InterPro" id="IPR003593">
    <property type="entry name" value="AAA+_ATPase"/>
</dbReference>
<sequence>MLTVKNLSKRFEDTIVLDDLSFTIPSQSIVGLTGKNGIGKTTMLNILGGISKYEGDISFEDNEMKSNFKKYIQKTSLITNLPFMYEFLTMDEMIDLIISLSGEASQEKVMFKRKMVELLNLEPFTSQLIKNLSLGTKQKVHFIISFINRPKLILIDEPFVNFDETSLENVLGFLKSYTIDSESITIFSTHSKEKSIQDIITHNLHIKSSNEITLEGIEVACNLRKPF</sequence>
<reference evidence="5 6" key="1">
    <citation type="journal article" date="2014" name="Genome Announc.">
        <title>Draft Genome Sequence of the Boron-Tolerant and Moderately Halotolerant Bacterium Gracilibacillus boraciitolerans JCM 21714T.</title>
        <authorList>
            <person name="Ahmed I."/>
            <person name="Oshima K."/>
            <person name="Suda W."/>
            <person name="Kitamura K."/>
            <person name="Iida T."/>
            <person name="Ohmori Y."/>
            <person name="Fujiwara T."/>
            <person name="Hattori M."/>
            <person name="Ohkuma M."/>
        </authorList>
    </citation>
    <scope>NUCLEOTIDE SEQUENCE [LARGE SCALE GENOMIC DNA]</scope>
    <source>
        <strain evidence="5 6">JCM 21714</strain>
    </source>
</reference>
<evidence type="ECO:0000256" key="3">
    <source>
        <dbReference type="ARBA" id="ARBA00022840"/>
    </source>
</evidence>
<evidence type="ECO:0000256" key="1">
    <source>
        <dbReference type="ARBA" id="ARBA00022448"/>
    </source>
</evidence>
<dbReference type="InterPro" id="IPR027417">
    <property type="entry name" value="P-loop_NTPase"/>
</dbReference>
<protein>
    <submittedName>
        <fullName evidence="5">ABC transporter</fullName>
    </submittedName>
</protein>
<dbReference type="RefSeq" id="WP_052000885.1">
    <property type="nucleotide sequence ID" value="NZ_BAVS01000062.1"/>
</dbReference>
<keyword evidence="2" id="KW-0547">Nucleotide-binding</keyword>
<evidence type="ECO:0000313" key="5">
    <source>
        <dbReference type="EMBL" id="GAE95455.1"/>
    </source>
</evidence>
<evidence type="ECO:0000313" key="6">
    <source>
        <dbReference type="Proteomes" id="UP000019102"/>
    </source>
</evidence>
<dbReference type="GO" id="GO:0016887">
    <property type="term" value="F:ATP hydrolysis activity"/>
    <property type="evidence" value="ECO:0007669"/>
    <property type="project" value="InterPro"/>
</dbReference>
<dbReference type="eggNOG" id="COG1131">
    <property type="taxonomic scope" value="Bacteria"/>
</dbReference>
<evidence type="ECO:0000256" key="2">
    <source>
        <dbReference type="ARBA" id="ARBA00022741"/>
    </source>
</evidence>
<dbReference type="Gene3D" id="3.40.50.300">
    <property type="entry name" value="P-loop containing nucleotide triphosphate hydrolases"/>
    <property type="match status" value="1"/>
</dbReference>
<accession>W4VQ32</accession>
<keyword evidence="1" id="KW-0813">Transport</keyword>
<keyword evidence="6" id="KW-1185">Reference proteome</keyword>
<dbReference type="SMART" id="SM00382">
    <property type="entry name" value="AAA"/>
    <property type="match status" value="1"/>
</dbReference>
<evidence type="ECO:0000259" key="4">
    <source>
        <dbReference type="PROSITE" id="PS50893"/>
    </source>
</evidence>
<dbReference type="STRING" id="1298598.JCM21714_4699"/>
<gene>
    <name evidence="5" type="ORF">JCM21714_4699</name>
</gene>
<name>W4VQ32_9BACI</name>
<dbReference type="PANTHER" id="PTHR42939:SF3">
    <property type="entry name" value="ABC TRANSPORTER ATP-BINDING COMPONENT"/>
    <property type="match status" value="1"/>
</dbReference>
<dbReference type="OrthoDB" id="9804819at2"/>
<dbReference type="GO" id="GO:0005524">
    <property type="term" value="F:ATP binding"/>
    <property type="evidence" value="ECO:0007669"/>
    <property type="project" value="UniProtKB-KW"/>
</dbReference>
<dbReference type="SUPFAM" id="SSF52540">
    <property type="entry name" value="P-loop containing nucleoside triphosphate hydrolases"/>
    <property type="match status" value="1"/>
</dbReference>
<dbReference type="Proteomes" id="UP000019102">
    <property type="component" value="Unassembled WGS sequence"/>
</dbReference>
<dbReference type="InterPro" id="IPR003439">
    <property type="entry name" value="ABC_transporter-like_ATP-bd"/>
</dbReference>
<dbReference type="PANTHER" id="PTHR42939">
    <property type="entry name" value="ABC TRANSPORTER ATP-BINDING PROTEIN ALBC-RELATED"/>
    <property type="match status" value="1"/>
</dbReference>
<proteinExistence type="predicted"/>
<dbReference type="AlphaFoldDB" id="W4VQ32"/>
<dbReference type="EMBL" id="BAVS01000062">
    <property type="protein sequence ID" value="GAE95455.1"/>
    <property type="molecule type" value="Genomic_DNA"/>
</dbReference>
<feature type="domain" description="ABC transporter" evidence="4">
    <location>
        <begin position="2"/>
        <end position="226"/>
    </location>
</feature>
<keyword evidence="3" id="KW-0067">ATP-binding</keyword>
<organism evidence="5 6">
    <name type="scientific">Gracilibacillus boraciitolerans JCM 21714</name>
    <dbReference type="NCBI Taxonomy" id="1298598"/>
    <lineage>
        <taxon>Bacteria</taxon>
        <taxon>Bacillati</taxon>
        <taxon>Bacillota</taxon>
        <taxon>Bacilli</taxon>
        <taxon>Bacillales</taxon>
        <taxon>Bacillaceae</taxon>
        <taxon>Gracilibacillus</taxon>
    </lineage>
</organism>